<dbReference type="GO" id="GO:0008967">
    <property type="term" value="F:phosphoglycolate phosphatase activity"/>
    <property type="evidence" value="ECO:0007669"/>
    <property type="project" value="TreeGrafter"/>
</dbReference>
<dbReference type="Pfam" id="PF00702">
    <property type="entry name" value="Hydrolase"/>
    <property type="match status" value="1"/>
</dbReference>
<dbReference type="Gene3D" id="1.10.150.520">
    <property type="match status" value="1"/>
</dbReference>
<dbReference type="RefSeq" id="WP_116066571.1">
    <property type="nucleotide sequence ID" value="NZ_BONB01000001.1"/>
</dbReference>
<evidence type="ECO:0000313" key="1">
    <source>
        <dbReference type="EMBL" id="REF94812.1"/>
    </source>
</evidence>
<dbReference type="OrthoDB" id="9810501at2"/>
<dbReference type="InterPro" id="IPR023214">
    <property type="entry name" value="HAD_sf"/>
</dbReference>
<keyword evidence="2" id="KW-1185">Reference proteome</keyword>
<dbReference type="InterPro" id="IPR050155">
    <property type="entry name" value="HAD-like_hydrolase_sf"/>
</dbReference>
<sequence length="294" mass="33348">MPDEKAPTRITLVVTDLDNTLWDWLETWYASFNALLQYLVAETGLSQQVLEGEIRTIHQRRGTSEYSYLLNEIPSLQRLHPDEDLATRFQDGIHRYRLARKATSKLYPGVIETLKSLKERGVTIIGYTESLAYHSASRIKKFGLDGIIDTLYSPRDHDLPNGVTSATLRSQPSEYYELRITKHKHTAKGVLKPDPSVLTAIIQEAGTPPEQVVYIGDSLMKDVAMAQAVDVNDVWARYGVAHHRAEYDLLRRVSHWSDDDVERERRIARGTLITPTHTLNCGMGELLSIFKFGA</sequence>
<organism evidence="1 2">
    <name type="scientific">Asanoa ferruginea</name>
    <dbReference type="NCBI Taxonomy" id="53367"/>
    <lineage>
        <taxon>Bacteria</taxon>
        <taxon>Bacillati</taxon>
        <taxon>Actinomycetota</taxon>
        <taxon>Actinomycetes</taxon>
        <taxon>Micromonosporales</taxon>
        <taxon>Micromonosporaceae</taxon>
        <taxon>Asanoa</taxon>
    </lineage>
</organism>
<dbReference type="Gene3D" id="3.40.50.1000">
    <property type="entry name" value="HAD superfamily/HAD-like"/>
    <property type="match status" value="2"/>
</dbReference>
<dbReference type="SFLD" id="SFLDG01129">
    <property type="entry name" value="C1.5:_HAD__Beta-PGM__Phosphata"/>
    <property type="match status" value="1"/>
</dbReference>
<dbReference type="InterPro" id="IPR036412">
    <property type="entry name" value="HAD-like_sf"/>
</dbReference>
<dbReference type="SFLD" id="SFLDS00003">
    <property type="entry name" value="Haloacid_Dehalogenase"/>
    <property type="match status" value="1"/>
</dbReference>
<dbReference type="EMBL" id="QUMQ01000001">
    <property type="protein sequence ID" value="REF94812.1"/>
    <property type="molecule type" value="Genomic_DNA"/>
</dbReference>
<dbReference type="SUPFAM" id="SSF56784">
    <property type="entry name" value="HAD-like"/>
    <property type="match status" value="1"/>
</dbReference>
<comment type="caution">
    <text evidence="1">The sequence shown here is derived from an EMBL/GenBank/DDBJ whole genome shotgun (WGS) entry which is preliminary data.</text>
</comment>
<evidence type="ECO:0000313" key="2">
    <source>
        <dbReference type="Proteomes" id="UP000256913"/>
    </source>
</evidence>
<dbReference type="Proteomes" id="UP000256913">
    <property type="component" value="Unassembled WGS sequence"/>
</dbReference>
<name>A0A3D9ZEB6_9ACTN</name>
<protein>
    <submittedName>
        <fullName evidence="1">Phosphoglycolate phosphatase</fullName>
    </submittedName>
</protein>
<gene>
    <name evidence="1" type="ORF">DFJ67_0756</name>
</gene>
<reference evidence="1 2" key="1">
    <citation type="submission" date="2018-08" db="EMBL/GenBank/DDBJ databases">
        <title>Sequencing the genomes of 1000 actinobacteria strains.</title>
        <authorList>
            <person name="Klenk H.-P."/>
        </authorList>
    </citation>
    <scope>NUCLEOTIDE SEQUENCE [LARGE SCALE GENOMIC DNA]</scope>
    <source>
        <strain evidence="1 2">DSM 44099</strain>
    </source>
</reference>
<dbReference type="GO" id="GO:0006281">
    <property type="term" value="P:DNA repair"/>
    <property type="evidence" value="ECO:0007669"/>
    <property type="project" value="TreeGrafter"/>
</dbReference>
<dbReference type="AlphaFoldDB" id="A0A3D9ZEB6"/>
<proteinExistence type="predicted"/>
<accession>A0A3D9ZEB6</accession>
<dbReference type="PANTHER" id="PTHR43434">
    <property type="entry name" value="PHOSPHOGLYCOLATE PHOSPHATASE"/>
    <property type="match status" value="1"/>
</dbReference>
<dbReference type="PANTHER" id="PTHR43434:SF1">
    <property type="entry name" value="PHOSPHOGLYCOLATE PHOSPHATASE"/>
    <property type="match status" value="1"/>
</dbReference>